<feature type="region of interest" description="Disordered" evidence="1">
    <location>
        <begin position="1"/>
        <end position="20"/>
    </location>
</feature>
<evidence type="ECO:0000313" key="3">
    <source>
        <dbReference type="Proteomes" id="UP000054279"/>
    </source>
</evidence>
<reference evidence="2 3" key="1">
    <citation type="submission" date="2014-06" db="EMBL/GenBank/DDBJ databases">
        <title>Evolutionary Origins and Diversification of the Mycorrhizal Mutualists.</title>
        <authorList>
            <consortium name="DOE Joint Genome Institute"/>
            <consortium name="Mycorrhizal Genomics Consortium"/>
            <person name="Kohler A."/>
            <person name="Kuo A."/>
            <person name="Nagy L.G."/>
            <person name="Floudas D."/>
            <person name="Copeland A."/>
            <person name="Barry K.W."/>
            <person name="Cichocki N."/>
            <person name="Veneault-Fourrey C."/>
            <person name="LaButti K."/>
            <person name="Lindquist E.A."/>
            <person name="Lipzen A."/>
            <person name="Lundell T."/>
            <person name="Morin E."/>
            <person name="Murat C."/>
            <person name="Riley R."/>
            <person name="Ohm R."/>
            <person name="Sun H."/>
            <person name="Tunlid A."/>
            <person name="Henrissat B."/>
            <person name="Grigoriev I.V."/>
            <person name="Hibbett D.S."/>
            <person name="Martin F."/>
        </authorList>
    </citation>
    <scope>NUCLEOTIDE SEQUENCE [LARGE SCALE GENOMIC DNA]</scope>
    <source>
        <strain evidence="2 3">SS14</strain>
    </source>
</reference>
<evidence type="ECO:0000256" key="1">
    <source>
        <dbReference type="SAM" id="MobiDB-lite"/>
    </source>
</evidence>
<dbReference type="Proteomes" id="UP000054279">
    <property type="component" value="Unassembled WGS sequence"/>
</dbReference>
<keyword evidence="3" id="KW-1185">Reference proteome</keyword>
<organism evidence="2 3">
    <name type="scientific">Sphaerobolus stellatus (strain SS14)</name>
    <dbReference type="NCBI Taxonomy" id="990650"/>
    <lineage>
        <taxon>Eukaryota</taxon>
        <taxon>Fungi</taxon>
        <taxon>Dikarya</taxon>
        <taxon>Basidiomycota</taxon>
        <taxon>Agaricomycotina</taxon>
        <taxon>Agaricomycetes</taxon>
        <taxon>Phallomycetidae</taxon>
        <taxon>Geastrales</taxon>
        <taxon>Sphaerobolaceae</taxon>
        <taxon>Sphaerobolus</taxon>
    </lineage>
</organism>
<evidence type="ECO:0000313" key="2">
    <source>
        <dbReference type="EMBL" id="KIJ33992.1"/>
    </source>
</evidence>
<accession>A0A0C9UXI6</accession>
<gene>
    <name evidence="2" type="ORF">M422DRAFT_263948</name>
</gene>
<protein>
    <submittedName>
        <fullName evidence="2">Uncharacterized protein</fullName>
    </submittedName>
</protein>
<sequence>MHLSWDLRKKTSTDSYTTRTGEGFQQEVQQAYNQANFAIPNHKWFELTKIEAIARITMAVEQYDWEKEVLTEGENGNDGEAPIAVVEADHWKLGPPLPQIPLENRRRPNLKPEDLHFAVLNRI</sequence>
<dbReference type="HOGENOM" id="CLU_2016663_0_0_1"/>
<dbReference type="AlphaFoldDB" id="A0A0C9UXI6"/>
<dbReference type="EMBL" id="KN837205">
    <property type="protein sequence ID" value="KIJ33992.1"/>
    <property type="molecule type" value="Genomic_DNA"/>
</dbReference>
<feature type="compositionally biased region" description="Basic and acidic residues" evidence="1">
    <location>
        <begin position="1"/>
        <end position="12"/>
    </location>
</feature>
<name>A0A0C9UXI6_SPHS4</name>
<proteinExistence type="predicted"/>
<dbReference type="OrthoDB" id="3239511at2759"/>